<name>A0A8J3H6K6_9RHOB</name>
<reference evidence="2" key="2">
    <citation type="submission" date="2020-09" db="EMBL/GenBank/DDBJ databases">
        <authorList>
            <person name="Sun Q."/>
            <person name="Zhou Y."/>
        </authorList>
    </citation>
    <scope>NUCLEOTIDE SEQUENCE</scope>
    <source>
        <strain evidence="2">CGMCC 1.7081</strain>
    </source>
</reference>
<gene>
    <name evidence="2" type="ORF">GCM10010961_16320</name>
</gene>
<reference evidence="2" key="1">
    <citation type="journal article" date="2014" name="Int. J. Syst. Evol. Microbiol.">
        <title>Complete genome sequence of Corynebacterium casei LMG S-19264T (=DSM 44701T), isolated from a smear-ripened cheese.</title>
        <authorList>
            <consortium name="US DOE Joint Genome Institute (JGI-PGF)"/>
            <person name="Walter F."/>
            <person name="Albersmeier A."/>
            <person name="Kalinowski J."/>
            <person name="Ruckert C."/>
        </authorList>
    </citation>
    <scope>NUCLEOTIDE SEQUENCE</scope>
    <source>
        <strain evidence="2">CGMCC 1.7081</strain>
    </source>
</reference>
<keyword evidence="3" id="KW-1185">Reference proteome</keyword>
<protein>
    <submittedName>
        <fullName evidence="2">Uncharacterized protein</fullName>
    </submittedName>
</protein>
<comment type="caution">
    <text evidence="2">The sequence shown here is derived from an EMBL/GenBank/DDBJ whole genome shotgun (WGS) entry which is preliminary data.</text>
</comment>
<evidence type="ECO:0000313" key="3">
    <source>
        <dbReference type="Proteomes" id="UP000611500"/>
    </source>
</evidence>
<dbReference type="Proteomes" id="UP000611500">
    <property type="component" value="Unassembled WGS sequence"/>
</dbReference>
<dbReference type="EMBL" id="BNAP01000004">
    <property type="protein sequence ID" value="GHG87679.1"/>
    <property type="molecule type" value="Genomic_DNA"/>
</dbReference>
<proteinExistence type="predicted"/>
<accession>A0A8J3H6K6</accession>
<organism evidence="2 3">
    <name type="scientific">Pseudodonghicola xiamenensis</name>
    <dbReference type="NCBI Taxonomy" id="337702"/>
    <lineage>
        <taxon>Bacteria</taxon>
        <taxon>Pseudomonadati</taxon>
        <taxon>Pseudomonadota</taxon>
        <taxon>Alphaproteobacteria</taxon>
        <taxon>Rhodobacterales</taxon>
        <taxon>Paracoccaceae</taxon>
        <taxon>Pseudodonghicola</taxon>
    </lineage>
</organism>
<dbReference type="AlphaFoldDB" id="A0A8J3H6K6"/>
<evidence type="ECO:0000256" key="1">
    <source>
        <dbReference type="SAM" id="MobiDB-lite"/>
    </source>
</evidence>
<evidence type="ECO:0000313" key="2">
    <source>
        <dbReference type="EMBL" id="GHG87679.1"/>
    </source>
</evidence>
<feature type="region of interest" description="Disordered" evidence="1">
    <location>
        <begin position="29"/>
        <end position="51"/>
    </location>
</feature>
<sequence length="104" mass="10641">MLTKFLVAIELMAQSRLLTDATFFTLHSRRPGDKGPPAVVTAGDGSGGLSRKAANRIRMGNGLFVLERGFSSPSAGGGADMSLNPNAGKSQPVASVTVFACSGS</sequence>